<dbReference type="SUPFAM" id="SSF52075">
    <property type="entry name" value="Outer arm dynein light chain 1"/>
    <property type="match status" value="1"/>
</dbReference>
<name>A0AA86N988_9EUKA</name>
<dbReference type="InterPro" id="IPR032675">
    <property type="entry name" value="LRR_dom_sf"/>
</dbReference>
<dbReference type="EMBL" id="CATOUU010000073">
    <property type="protein sequence ID" value="CAI9915364.1"/>
    <property type="molecule type" value="Genomic_DNA"/>
</dbReference>
<dbReference type="InterPro" id="IPR001611">
    <property type="entry name" value="Leu-rich_rpt"/>
</dbReference>
<proteinExistence type="predicted"/>
<feature type="compositionally biased region" description="Basic and acidic residues" evidence="1">
    <location>
        <begin position="116"/>
        <end position="132"/>
    </location>
</feature>
<reference evidence="2" key="1">
    <citation type="submission" date="2023-06" db="EMBL/GenBank/DDBJ databases">
        <authorList>
            <person name="Kurt Z."/>
        </authorList>
    </citation>
    <scope>NUCLEOTIDE SEQUENCE</scope>
</reference>
<comment type="caution">
    <text evidence="2">The sequence shown here is derived from an EMBL/GenBank/DDBJ whole genome shotgun (WGS) entry which is preliminary data.</text>
</comment>
<dbReference type="AlphaFoldDB" id="A0AA86N988"/>
<dbReference type="Proteomes" id="UP001642409">
    <property type="component" value="Unassembled WGS sequence"/>
</dbReference>
<gene>
    <name evidence="2" type="ORF">HINF_LOCUS3009</name>
    <name evidence="3" type="ORF">HINF_LOCUS70034</name>
</gene>
<feature type="region of interest" description="Disordered" evidence="1">
    <location>
        <begin position="103"/>
        <end position="138"/>
    </location>
</feature>
<reference evidence="3 4" key="2">
    <citation type="submission" date="2024-07" db="EMBL/GenBank/DDBJ databases">
        <authorList>
            <person name="Akdeniz Z."/>
        </authorList>
    </citation>
    <scope>NUCLEOTIDE SEQUENCE [LARGE SCALE GENOMIC DNA]</scope>
</reference>
<keyword evidence="4" id="KW-1185">Reference proteome</keyword>
<evidence type="ECO:0000313" key="2">
    <source>
        <dbReference type="EMBL" id="CAI9915364.1"/>
    </source>
</evidence>
<protein>
    <submittedName>
        <fullName evidence="2">Leucine-rich repeat domain superfamily</fullName>
    </submittedName>
    <submittedName>
        <fullName evidence="3">Leucine-rich_repeat domain superfamily</fullName>
    </submittedName>
</protein>
<evidence type="ECO:0000256" key="1">
    <source>
        <dbReference type="SAM" id="MobiDB-lite"/>
    </source>
</evidence>
<evidence type="ECO:0000313" key="4">
    <source>
        <dbReference type="Proteomes" id="UP001642409"/>
    </source>
</evidence>
<sequence length="175" mass="20098">MEEKRVVSQMQKLQRLSLNKCEFKDVYLLQSLTQLRDLSLTGNSLKNEDFMDVRFRLLQTLDVSCNKLTSLDHISDVSDRKAVLRRWPVVFPRGAGLIQEQALRPVRPDAPPASEEPERPEKRARREADAAHKAAGTENSQYHTNRIVEFENIQVILLLWSCKIEGTQKLGRSSI</sequence>
<accession>A0AA86N988</accession>
<evidence type="ECO:0000313" key="3">
    <source>
        <dbReference type="EMBL" id="CAL6099342.1"/>
    </source>
</evidence>
<dbReference type="EMBL" id="CAXDID020000519">
    <property type="protein sequence ID" value="CAL6099342.1"/>
    <property type="molecule type" value="Genomic_DNA"/>
</dbReference>
<organism evidence="2">
    <name type="scientific">Hexamita inflata</name>
    <dbReference type="NCBI Taxonomy" id="28002"/>
    <lineage>
        <taxon>Eukaryota</taxon>
        <taxon>Metamonada</taxon>
        <taxon>Diplomonadida</taxon>
        <taxon>Hexamitidae</taxon>
        <taxon>Hexamitinae</taxon>
        <taxon>Hexamita</taxon>
    </lineage>
</organism>
<dbReference type="PROSITE" id="PS51450">
    <property type="entry name" value="LRR"/>
    <property type="match status" value="1"/>
</dbReference>
<dbReference type="Gene3D" id="3.80.10.10">
    <property type="entry name" value="Ribonuclease Inhibitor"/>
    <property type="match status" value="1"/>
</dbReference>